<reference evidence="1" key="1">
    <citation type="submission" date="2020-05" db="EMBL/GenBank/DDBJ databases">
        <title>Large-scale comparative analyses of tick genomes elucidate their genetic diversity and vector capacities.</title>
        <authorList>
            <person name="Jia N."/>
            <person name="Wang J."/>
            <person name="Shi W."/>
            <person name="Du L."/>
            <person name="Sun Y."/>
            <person name="Zhan W."/>
            <person name="Jiang J."/>
            <person name="Wang Q."/>
            <person name="Zhang B."/>
            <person name="Ji P."/>
            <person name="Sakyi L.B."/>
            <person name="Cui X."/>
            <person name="Yuan T."/>
            <person name="Jiang B."/>
            <person name="Yang W."/>
            <person name="Lam T.T.-Y."/>
            <person name="Chang Q."/>
            <person name="Ding S."/>
            <person name="Wang X."/>
            <person name="Zhu J."/>
            <person name="Ruan X."/>
            <person name="Zhao L."/>
            <person name="Wei J."/>
            <person name="Que T."/>
            <person name="Du C."/>
            <person name="Cheng J."/>
            <person name="Dai P."/>
            <person name="Han X."/>
            <person name="Huang E."/>
            <person name="Gao Y."/>
            <person name="Liu J."/>
            <person name="Shao H."/>
            <person name="Ye R."/>
            <person name="Li L."/>
            <person name="Wei W."/>
            <person name="Wang X."/>
            <person name="Wang C."/>
            <person name="Yang T."/>
            <person name="Huo Q."/>
            <person name="Li W."/>
            <person name="Guo W."/>
            <person name="Chen H."/>
            <person name="Zhou L."/>
            <person name="Ni X."/>
            <person name="Tian J."/>
            <person name="Zhou Y."/>
            <person name="Sheng Y."/>
            <person name="Liu T."/>
            <person name="Pan Y."/>
            <person name="Xia L."/>
            <person name="Li J."/>
            <person name="Zhao F."/>
            <person name="Cao W."/>
        </authorList>
    </citation>
    <scope>NUCLEOTIDE SEQUENCE</scope>
    <source>
        <strain evidence="1">Dsil-2018</strain>
    </source>
</reference>
<comment type="caution">
    <text evidence="1">The sequence shown here is derived from an EMBL/GenBank/DDBJ whole genome shotgun (WGS) entry which is preliminary data.</text>
</comment>
<protein>
    <submittedName>
        <fullName evidence="1">Uncharacterized protein</fullName>
    </submittedName>
</protein>
<organism evidence="1 2">
    <name type="scientific">Dermacentor silvarum</name>
    <name type="common">Tick</name>
    <dbReference type="NCBI Taxonomy" id="543639"/>
    <lineage>
        <taxon>Eukaryota</taxon>
        <taxon>Metazoa</taxon>
        <taxon>Ecdysozoa</taxon>
        <taxon>Arthropoda</taxon>
        <taxon>Chelicerata</taxon>
        <taxon>Arachnida</taxon>
        <taxon>Acari</taxon>
        <taxon>Parasitiformes</taxon>
        <taxon>Ixodida</taxon>
        <taxon>Ixodoidea</taxon>
        <taxon>Ixodidae</taxon>
        <taxon>Rhipicephalinae</taxon>
        <taxon>Dermacentor</taxon>
    </lineage>
</organism>
<dbReference type="EMBL" id="CM023471">
    <property type="protein sequence ID" value="KAH7965608.1"/>
    <property type="molecule type" value="Genomic_DNA"/>
</dbReference>
<gene>
    <name evidence="1" type="ORF">HPB49_008985</name>
</gene>
<keyword evidence="2" id="KW-1185">Reference proteome</keyword>
<name>A0ACB8DC80_DERSI</name>
<evidence type="ECO:0000313" key="1">
    <source>
        <dbReference type="EMBL" id="KAH7965608.1"/>
    </source>
</evidence>
<sequence>MAAGKRLLPISGSGKPSPVLTWKRNGDYFPTKTLTSVAGDVKQSKLTLSSLQRSDLMATYTCVSSNNVSSPMEVSVTLELNLAPTSVQIRKSEAPISSGLTAEILCEVWGSRPPPEITWWKSSEQLNQTFVHVSQDGNLTTSVVAFSPQRSDNGQMLVCRAQNPRLRNSAREDQWELSVHYKPRVQLRLGQQMSFDNIRERTDVTFLCVIDANPPVEEVQWIFNGRELRPAPTAADMLGGKRPMRNNLVIRNIGTSHSGNYSCLGANSEGVGTSADVNIHVKHSPVCRSHQRVVYTAARAEEVDVSCEVEAHPAAVTFLWLFNSSLQSHQLDSVHWNGTQSTARYAAHSTDDYGTLLCWARNEVGRQEQPCVFLVVPQGTRLQLSDETLLTMLISAVTVLFLLPLCIIIALRLRNKRNDEEEGPQTPKSSNHQSQSQPPQQSHQHSASKSGSGKGAHSNGKADDYWISRETTT</sequence>
<dbReference type="Proteomes" id="UP000821865">
    <property type="component" value="Chromosome 2"/>
</dbReference>
<accession>A0ACB8DC80</accession>
<proteinExistence type="predicted"/>
<evidence type="ECO:0000313" key="2">
    <source>
        <dbReference type="Proteomes" id="UP000821865"/>
    </source>
</evidence>